<feature type="domain" description="UTP25 C-terminal" evidence="7">
    <location>
        <begin position="572"/>
        <end position="756"/>
    </location>
</feature>
<feature type="domain" description="UTP25 NTP hydrolase-like" evidence="8">
    <location>
        <begin position="298"/>
        <end position="562"/>
    </location>
</feature>
<feature type="compositionally biased region" description="Basic and acidic residues" evidence="6">
    <location>
        <begin position="24"/>
        <end position="58"/>
    </location>
</feature>
<dbReference type="InterPro" id="IPR027417">
    <property type="entry name" value="P-loop_NTPase"/>
</dbReference>
<dbReference type="PANTHER" id="PTHR12933:SF0">
    <property type="entry name" value="U3 SMALL NUCLEOLAR RNA-ASSOCIATED PROTEIN 25 HOMOLOG"/>
    <property type="match status" value="1"/>
</dbReference>
<comment type="similarity">
    <text evidence="2">Belongs to the UTP25 family.</text>
</comment>
<dbReference type="Pfam" id="PF06862">
    <property type="entry name" value="Utp25_C"/>
    <property type="match status" value="1"/>
</dbReference>
<evidence type="ECO:0000259" key="8">
    <source>
        <dbReference type="Pfam" id="PF22916"/>
    </source>
</evidence>
<dbReference type="InterPro" id="IPR053939">
    <property type="entry name" value="UTP25_C"/>
</dbReference>
<organism evidence="9 10">
    <name type="scientific">Coilia grayii</name>
    <name type="common">Gray's grenadier anchovy</name>
    <dbReference type="NCBI Taxonomy" id="363190"/>
    <lineage>
        <taxon>Eukaryota</taxon>
        <taxon>Metazoa</taxon>
        <taxon>Chordata</taxon>
        <taxon>Craniata</taxon>
        <taxon>Vertebrata</taxon>
        <taxon>Euteleostomi</taxon>
        <taxon>Actinopterygii</taxon>
        <taxon>Neopterygii</taxon>
        <taxon>Teleostei</taxon>
        <taxon>Clupei</taxon>
        <taxon>Clupeiformes</taxon>
        <taxon>Clupeoidei</taxon>
        <taxon>Engraulidae</taxon>
        <taxon>Coilinae</taxon>
        <taxon>Coilia</taxon>
    </lineage>
</organism>
<evidence type="ECO:0000259" key="7">
    <source>
        <dbReference type="Pfam" id="PF06862"/>
    </source>
</evidence>
<protein>
    <recommendedName>
        <fullName evidence="4">U3 small nucleolar RNA-associated protein 25 homolog</fullName>
    </recommendedName>
    <alternativeName>
        <fullName evidence="5">UTP25 small subunit processor component</fullName>
    </alternativeName>
</protein>
<feature type="compositionally biased region" description="Acidic residues" evidence="6">
    <location>
        <begin position="143"/>
        <end position="153"/>
    </location>
</feature>
<dbReference type="InterPro" id="IPR010678">
    <property type="entry name" value="UTP25"/>
</dbReference>
<name>A0ABD1KJB3_9TELE</name>
<accession>A0ABD1KJB3</accession>
<comment type="subcellular location">
    <subcellularLocation>
        <location evidence="1">Nucleus</location>
        <location evidence="1">Nucleolus</location>
    </subcellularLocation>
</comment>
<evidence type="ECO:0000256" key="3">
    <source>
        <dbReference type="ARBA" id="ARBA00023242"/>
    </source>
</evidence>
<keyword evidence="3" id="KW-0539">Nucleus</keyword>
<comment type="caution">
    <text evidence="9">The sequence shown here is derived from an EMBL/GenBank/DDBJ whole genome shotgun (WGS) entry which is preliminary data.</text>
</comment>
<feature type="compositionally biased region" description="Acidic residues" evidence="6">
    <location>
        <begin position="185"/>
        <end position="199"/>
    </location>
</feature>
<dbReference type="InterPro" id="IPR053940">
    <property type="entry name" value="UTP25_NTPase-like"/>
</dbReference>
<evidence type="ECO:0000313" key="10">
    <source>
        <dbReference type="Proteomes" id="UP001591681"/>
    </source>
</evidence>
<evidence type="ECO:0000256" key="4">
    <source>
        <dbReference type="ARBA" id="ARBA00024421"/>
    </source>
</evidence>
<dbReference type="GO" id="GO:0005730">
    <property type="term" value="C:nucleolus"/>
    <property type="evidence" value="ECO:0007669"/>
    <property type="project" value="UniProtKB-SubCell"/>
</dbReference>
<evidence type="ECO:0000256" key="1">
    <source>
        <dbReference type="ARBA" id="ARBA00004604"/>
    </source>
</evidence>
<gene>
    <name evidence="9" type="ORF">ACEWY4_005680</name>
</gene>
<dbReference type="Pfam" id="PF22916">
    <property type="entry name" value="UTP25_NTPase-like"/>
    <property type="match status" value="1"/>
</dbReference>
<feature type="region of interest" description="Disordered" evidence="6">
    <location>
        <begin position="1"/>
        <end position="199"/>
    </location>
</feature>
<sequence>MGKRQRRQNEAINKLSKKQKKHLKEFGEEHPFHDSVGDRDERTQIVHLRDSPERRKAESDDDAELEEQPSAYQKLLGTLKQSEDDSEEDETDDDDEEEEEELFEEDEGSELELEQDGEEEEEEEEEEEPEVVEATPILKGDEAAVEVDEALDGDGDKSGQQGGGEFTDKKHESQFSLETNIPAEGDPDTAEDATTEGEEDTFIKHMETELSEEEVKQLADGRRTKSQTKWPKLGNLLCSSSLDKFPAPGQASSIGIPPLHKALQANWTSLNQAVQPQGAPQKELSELQKELLGLMGTYRDVYMPECPPSAQGKEVRGAYCLHVLNHVLKANSNVLTHNAQLKEGKITEDETRDQGLTRPKVLVVVPFRDGALQVVQTFIHLLEPKDKRMDVSNKKRFKDEFGEDPEDRPPNLIRPDDYHAIFSGNVDDHFRIGISILKRSIRLYAPFYSADIIIASPLGLRTLLGVEGEKKRDFDFLSSIEVLVLDQADVLLMQNWEHVLHVMKHLNLQPLDSHGVDFSRVRMWNLNSWAKYYRQTLVFSSIQEPQINNILTKHSFNYRGQVATKNLPKIGSICQVLVQLPHVFQLFNSDSFMDQDARFQFFVDKVLPQYRDSVMAHTFIYVPSYFDFVRLRNYLKKEEVNFTSISEYSQRSEVSRARHYFQKGNIQFLLFSERFHFYKRYTIKGIRHLIFYGLPTYPHFYSEVCNMLQAGSDGTESASWTCTALYSRYDAHKLAAIAGAERAAQMLQSKKPVHLFITGDDKTS</sequence>
<dbReference type="AlphaFoldDB" id="A0ABD1KJB3"/>
<feature type="compositionally biased region" description="Acidic residues" evidence="6">
    <location>
        <begin position="84"/>
        <end position="131"/>
    </location>
</feature>
<dbReference type="Gene3D" id="3.40.50.300">
    <property type="entry name" value="P-loop containing nucleotide triphosphate hydrolases"/>
    <property type="match status" value="1"/>
</dbReference>
<dbReference type="Proteomes" id="UP001591681">
    <property type="component" value="Unassembled WGS sequence"/>
</dbReference>
<dbReference type="EMBL" id="JBHFQA010000005">
    <property type="protein sequence ID" value="KAL2099200.1"/>
    <property type="molecule type" value="Genomic_DNA"/>
</dbReference>
<evidence type="ECO:0000256" key="2">
    <source>
        <dbReference type="ARBA" id="ARBA00009223"/>
    </source>
</evidence>
<proteinExistence type="inferred from homology"/>
<dbReference type="SUPFAM" id="SSF52540">
    <property type="entry name" value="P-loop containing nucleoside triphosphate hydrolases"/>
    <property type="match status" value="1"/>
</dbReference>
<reference evidence="9 10" key="1">
    <citation type="submission" date="2024-09" db="EMBL/GenBank/DDBJ databases">
        <title>A chromosome-level genome assembly of Gray's grenadier anchovy, Coilia grayii.</title>
        <authorList>
            <person name="Fu Z."/>
        </authorList>
    </citation>
    <scope>NUCLEOTIDE SEQUENCE [LARGE SCALE GENOMIC DNA]</scope>
    <source>
        <strain evidence="9">G4</strain>
        <tissue evidence="9">Muscle</tissue>
    </source>
</reference>
<dbReference type="PANTHER" id="PTHR12933">
    <property type="entry name" value="ORF PROTEIN-RELATED"/>
    <property type="match status" value="1"/>
</dbReference>
<evidence type="ECO:0000313" key="9">
    <source>
        <dbReference type="EMBL" id="KAL2099200.1"/>
    </source>
</evidence>
<evidence type="ECO:0000256" key="5">
    <source>
        <dbReference type="ARBA" id="ARBA00032325"/>
    </source>
</evidence>
<keyword evidence="10" id="KW-1185">Reference proteome</keyword>
<evidence type="ECO:0000256" key="6">
    <source>
        <dbReference type="SAM" id="MobiDB-lite"/>
    </source>
</evidence>